<dbReference type="GO" id="GO:0006302">
    <property type="term" value="P:double-strand break repair"/>
    <property type="evidence" value="ECO:0007669"/>
    <property type="project" value="InterPro"/>
</dbReference>
<feature type="transmembrane region" description="Helical" evidence="4">
    <location>
        <begin position="1085"/>
        <end position="1105"/>
    </location>
</feature>
<dbReference type="Pfam" id="PF22899">
    <property type="entry name" value="SMCHD1_S5"/>
    <property type="match status" value="1"/>
</dbReference>
<dbReference type="Pfam" id="PF26199">
    <property type="entry name" value="Ig_SMCHD1_8th"/>
    <property type="match status" value="2"/>
</dbReference>
<comment type="subcellular location">
    <subcellularLocation>
        <location evidence="1">Chromosome</location>
    </subcellularLocation>
</comment>
<dbReference type="GeneTree" id="ENSGT00390000006950"/>
<dbReference type="InterPro" id="IPR058613">
    <property type="entry name" value="Ig_SMCHD1_4th"/>
</dbReference>
<dbReference type="InterPro" id="IPR036277">
    <property type="entry name" value="SMC_hinge_sf"/>
</dbReference>
<dbReference type="InterPro" id="IPR058616">
    <property type="entry name" value="Ig_SMCHD1_8th"/>
</dbReference>
<dbReference type="InterPro" id="IPR058614">
    <property type="entry name" value="Ig_SMCHD1_5th"/>
</dbReference>
<keyword evidence="3" id="KW-0175">Coiled coil</keyword>
<dbReference type="InterPro" id="IPR058611">
    <property type="entry name" value="Ig_SMCHD1_1st"/>
</dbReference>
<evidence type="ECO:0000256" key="2">
    <source>
        <dbReference type="ARBA" id="ARBA00022454"/>
    </source>
</evidence>
<dbReference type="Gene3D" id="3.30.70.1620">
    <property type="match status" value="1"/>
</dbReference>
<dbReference type="Pfam" id="PF26201">
    <property type="entry name" value="Ig_SMCHD1_7th"/>
    <property type="match status" value="1"/>
</dbReference>
<dbReference type="InterPro" id="IPR058615">
    <property type="entry name" value="Ig_SMCHD1_6th"/>
</dbReference>
<feature type="domain" description="SMC hinge" evidence="5">
    <location>
        <begin position="1306"/>
        <end position="1433"/>
    </location>
</feature>
<dbReference type="SUPFAM" id="SSF75553">
    <property type="entry name" value="Smc hinge domain"/>
    <property type="match status" value="1"/>
</dbReference>
<dbReference type="Pfam" id="PF26196">
    <property type="entry name" value="Ig_SMCHD1_4th"/>
    <property type="match status" value="1"/>
</dbReference>
<dbReference type="InterPro" id="IPR058617">
    <property type="entry name" value="Ig_SMCHD1_7th"/>
</dbReference>
<evidence type="ECO:0000256" key="4">
    <source>
        <dbReference type="SAM" id="Phobius"/>
    </source>
</evidence>
<reference evidence="6" key="2">
    <citation type="submission" date="2025-08" db="UniProtKB">
        <authorList>
            <consortium name="Ensembl"/>
        </authorList>
    </citation>
    <scope>IDENTIFICATION</scope>
</reference>
<dbReference type="Proteomes" id="UP000694620">
    <property type="component" value="Chromosome 6"/>
</dbReference>
<dbReference type="GO" id="GO:0051276">
    <property type="term" value="P:chromosome organization"/>
    <property type="evidence" value="ECO:0007669"/>
    <property type="project" value="InterPro"/>
</dbReference>
<dbReference type="InterPro" id="IPR010935">
    <property type="entry name" value="SMC_hinge"/>
</dbReference>
<dbReference type="Pfam" id="PF26198">
    <property type="entry name" value="Ig_SMCHD1_6th"/>
    <property type="match status" value="1"/>
</dbReference>
<evidence type="ECO:0000313" key="7">
    <source>
        <dbReference type="Proteomes" id="UP000694620"/>
    </source>
</evidence>
<keyword evidence="4" id="KW-0472">Membrane</keyword>
<keyword evidence="4" id="KW-1133">Transmembrane helix</keyword>
<dbReference type="SMART" id="SM00968">
    <property type="entry name" value="SMC_hinge"/>
    <property type="match status" value="1"/>
</dbReference>
<evidence type="ECO:0000256" key="3">
    <source>
        <dbReference type="SAM" id="Coils"/>
    </source>
</evidence>
<accession>A0A8C4S0L8</accession>
<dbReference type="InterPro" id="IPR038892">
    <property type="entry name" value="SMCHD1"/>
</dbReference>
<dbReference type="Pfam" id="PF06470">
    <property type="entry name" value="SMC_hinge"/>
    <property type="match status" value="1"/>
</dbReference>
<name>A0A8C4S0L8_ERPCA</name>
<sequence>MNNYYYYYFLLKNFYLHVYHYYIHGPKGNDMSSSKHEHILSNIDIQISMFEKGKVPKMVNLREIKDDMQSLYINSASDSFEFRTEVDGDGVVEGVIRYHPFLFDRETYPDDPNGILKTDEDDEDCILVEQKARGKKPVFECFWNGRLIPYTTVDNFDWCAPPKKGSVVPVECYYRISGVLFTNDKFQVSTNKLTFMDLELRLKEKNTLFTRLIKGQVQFTQWLKECHEKYDKQIKFCGFKGIISRPEIQSKRMQSPWSKFMSIEWDGKVYKAGQKYIKSMKTSPLVFGSISHFLLHGDYDGDVYATGGEVMIIVEPQALYNEVKYIPISKIDRSASPNSIKKGIEDEMARLPDKLAVTWPDGDELKSNDILSAGTPIGAMRIEILNKKGEAMQKLPASSHTGSKKLLVELKVIFHSDREDEVIISHISQHGGKWPYWFKKMESVTRLGKYTLKLQTVLNESNADTYAGIPLPSKIIKFVLNLLCEFGPPFRVGVPFNIPLELFDKYGNPTRPSVDIKSVLECRYGCLSLTISHEGIMINGASLIIKGVLAKGTVNNCQGKVCCFSIFTYVDAHINTQSFFPGPPYTLRVKPDSEVLSFENGTTFPFQVEVLDEVENITVQPRLVVHCKFAGAPNLPVYTVDCSTTGFGILTGPVVHIKKLKKDQVLNARFEIPSCVNVAAVEKTINILPSKRVAKLEVFSLSGDKPIQIMHNDEICWTAGDSIKNVIFKMFDEGDREIAITPSLAEKIKVNWTPKIKKDLLLQGSLPDIKVSTSVKDVRYCQVSFQDDHVSLESDFTVKPLPDEPKYLKSSLKGVSIIKMGEELKGEIYLEVTDQFGNTIQSLTASSINSLGISSEGLDKSALKVSWQDKTKMMFVQGIKFLPGAPGPKELCFAWREFAEYVRINLVAGPPAQLKIPLTVVNGKELEKPFVVQLCDQWGNPSTEAQVKILLVKDNNLKTVPAVNIQKTDNNGMATFEVFQVFATRGEYSIHFKVSHNKINFVGPFVKINVIPDSNKPVKISVDYDRNASFPAGGFLTVFKVSVLSEDEEVMRNLNPAVMTMCLWKGVSNGSRPPGNVSCLKYQCIIFLLLLITSSAFFQISINVIPNEPVKLMPVVQPPTPVVSNISSVASRTLVKHLCLKIMVMLFFVISLSVLFYYLFKNLKILLVAENSPGKDSSQYVLVFYPVIPELGESQLEPFELHFMFSNDVKKQAQMATLTREKDQLKQSIGAYRSLFDTTKQLLTEIKCQAKEAANKESNLKSQLFKRNIDVQQTEALIKDMLAEKEKIMKQPRRVCAIPNTPKGNSNVLGKIAHLALIEDNEAAKVISWHLASDMDCVVTLTTEAARQIYNETQGRQQVLPLDSIFRKNLPDWARPLPHLRNGKCHFQPTGNPVFARDLLIFPEHIEDCKIVFGMLLGDSIILDNLDSANLYRKEVVKITHCPTLLTRHGDRIRSNGKFGGLQNKAPTMEKLRGMVFGAPLPSVCATLEAQIDLLQQYRTAVIKCSTVNEELHLQMEALNSPEMKQKREELSLQEKQLKGIEKKLVIWNTYFVYNEMLHITKTNFFLNITIMTKC</sequence>
<evidence type="ECO:0000313" key="6">
    <source>
        <dbReference type="Ensembl" id="ENSECRP00000010504.1"/>
    </source>
</evidence>
<dbReference type="PANTHER" id="PTHR22640:SF2">
    <property type="entry name" value="STRUCTURAL MAINTENANCE OF CHROMOSOMES FLEXIBLE HINGE DOMAIN-CONTAINING PROTEIN 1"/>
    <property type="match status" value="1"/>
</dbReference>
<keyword evidence="7" id="KW-1185">Reference proteome</keyword>
<evidence type="ECO:0000259" key="5">
    <source>
        <dbReference type="SMART" id="SM00968"/>
    </source>
</evidence>
<dbReference type="Ensembl" id="ENSECRT00000010680.1">
    <property type="protein sequence ID" value="ENSECRP00000010504.1"/>
    <property type="gene ID" value="ENSECRG00000006977.1"/>
</dbReference>
<dbReference type="GO" id="GO:0005694">
    <property type="term" value="C:chromosome"/>
    <property type="evidence" value="ECO:0007669"/>
    <property type="project" value="UniProtKB-SubCell"/>
</dbReference>
<feature type="coiled-coil region" evidence="3">
    <location>
        <begin position="1243"/>
        <end position="1291"/>
    </location>
</feature>
<keyword evidence="2" id="KW-0158">Chromosome</keyword>
<gene>
    <name evidence="6" type="primary">SMCHD1</name>
</gene>
<keyword evidence="4" id="KW-0812">Transmembrane</keyword>
<protein>
    <submittedName>
        <fullName evidence="6">Structural maintenance of chromosomes flexible hinge domain containing 1</fullName>
    </submittedName>
</protein>
<proteinExistence type="predicted"/>
<dbReference type="InterPro" id="IPR058612">
    <property type="entry name" value="Ig_SMCHD1_2nd"/>
</dbReference>
<dbReference type="InterPro" id="IPR055109">
    <property type="entry name" value="SMCHD1_S5"/>
</dbReference>
<reference evidence="6" key="3">
    <citation type="submission" date="2025-09" db="UniProtKB">
        <authorList>
            <consortium name="Ensembl"/>
        </authorList>
    </citation>
    <scope>IDENTIFICATION</scope>
</reference>
<dbReference type="Pfam" id="PF26197">
    <property type="entry name" value="Ig_SMCHD1_5th"/>
    <property type="match status" value="1"/>
</dbReference>
<dbReference type="GO" id="GO:0005524">
    <property type="term" value="F:ATP binding"/>
    <property type="evidence" value="ECO:0007669"/>
    <property type="project" value="InterPro"/>
</dbReference>
<dbReference type="Pfam" id="PF26195">
    <property type="entry name" value="Ig_SMCHD1_2nd"/>
    <property type="match status" value="1"/>
</dbReference>
<evidence type="ECO:0000256" key="1">
    <source>
        <dbReference type="ARBA" id="ARBA00004286"/>
    </source>
</evidence>
<dbReference type="Gene3D" id="1.20.1060.20">
    <property type="match status" value="1"/>
</dbReference>
<feature type="transmembrane region" description="Helical" evidence="4">
    <location>
        <begin position="1138"/>
        <end position="1160"/>
    </location>
</feature>
<organism evidence="6 7">
    <name type="scientific">Erpetoichthys calabaricus</name>
    <name type="common">Rope fish</name>
    <name type="synonym">Calamoichthys calabaricus</name>
    <dbReference type="NCBI Taxonomy" id="27687"/>
    <lineage>
        <taxon>Eukaryota</taxon>
        <taxon>Metazoa</taxon>
        <taxon>Chordata</taxon>
        <taxon>Craniata</taxon>
        <taxon>Vertebrata</taxon>
        <taxon>Euteleostomi</taxon>
        <taxon>Actinopterygii</taxon>
        <taxon>Polypteriformes</taxon>
        <taxon>Polypteridae</taxon>
        <taxon>Erpetoichthys</taxon>
    </lineage>
</organism>
<reference evidence="6" key="1">
    <citation type="submission" date="2021-06" db="EMBL/GenBank/DDBJ databases">
        <authorList>
            <consortium name="Wellcome Sanger Institute Data Sharing"/>
        </authorList>
    </citation>
    <scope>NUCLEOTIDE SEQUENCE [LARGE SCALE GENOMIC DNA]</scope>
</reference>
<dbReference type="PANTHER" id="PTHR22640">
    <property type="entry name" value="STRUCTURAL MAINTENANCE OF CHROMOSOMES FLEXIBLE HINGE DOMAIN-CONTAINING PROTEIN 1"/>
    <property type="match status" value="1"/>
</dbReference>
<dbReference type="Pfam" id="PF26194">
    <property type="entry name" value="Ig_SMCHD1_1st"/>
    <property type="match status" value="1"/>
</dbReference>